<dbReference type="InterPro" id="IPR036345">
    <property type="entry name" value="ExoRNase_PH_dom2_sf"/>
</dbReference>
<keyword evidence="4" id="KW-0271">Exosome</keyword>
<dbReference type="PANTHER" id="PTHR11953">
    <property type="entry name" value="EXOSOME COMPLEX COMPONENT"/>
    <property type="match status" value="1"/>
</dbReference>
<comment type="similarity">
    <text evidence="2">Belongs to the RNase PH family.</text>
</comment>
<evidence type="ECO:0000313" key="7">
    <source>
        <dbReference type="EMBL" id="RDX51744.1"/>
    </source>
</evidence>
<dbReference type="InterPro" id="IPR027408">
    <property type="entry name" value="PNPase/RNase_PH_dom_sf"/>
</dbReference>
<keyword evidence="8" id="KW-1185">Reference proteome</keyword>
<dbReference type="Gene3D" id="3.30.230.70">
    <property type="entry name" value="GHMP Kinase, N-terminal domain"/>
    <property type="match status" value="1"/>
</dbReference>
<dbReference type="InterPro" id="IPR050080">
    <property type="entry name" value="RNase_PH"/>
</dbReference>
<protein>
    <recommendedName>
        <fullName evidence="6">Exoribonuclease phosphorolytic domain-containing protein</fullName>
    </recommendedName>
</protein>
<proteinExistence type="inferred from homology"/>
<evidence type="ECO:0000256" key="2">
    <source>
        <dbReference type="ARBA" id="ARBA00006678"/>
    </source>
</evidence>
<dbReference type="Proteomes" id="UP000256964">
    <property type="component" value="Unassembled WGS sequence"/>
</dbReference>
<feature type="domain" description="Exoribonuclease phosphorolytic" evidence="6">
    <location>
        <begin position="12"/>
        <end position="144"/>
    </location>
</feature>
<comment type="subcellular location">
    <subcellularLocation>
        <location evidence="1">Nucleus</location>
    </subcellularLocation>
</comment>
<keyword evidence="3" id="KW-0698">rRNA processing</keyword>
<evidence type="ECO:0000256" key="5">
    <source>
        <dbReference type="ARBA" id="ARBA00023242"/>
    </source>
</evidence>
<dbReference type="EMBL" id="KZ857393">
    <property type="protein sequence ID" value="RDX51744.1"/>
    <property type="molecule type" value="Genomic_DNA"/>
</dbReference>
<dbReference type="SUPFAM" id="SSF55666">
    <property type="entry name" value="Ribonuclease PH domain 2-like"/>
    <property type="match status" value="1"/>
</dbReference>
<dbReference type="InterPro" id="IPR020568">
    <property type="entry name" value="Ribosomal_Su5_D2-typ_SF"/>
</dbReference>
<dbReference type="GO" id="GO:0000177">
    <property type="term" value="C:cytoplasmic exosome (RNase complex)"/>
    <property type="evidence" value="ECO:0007669"/>
    <property type="project" value="TreeGrafter"/>
</dbReference>
<evidence type="ECO:0000256" key="3">
    <source>
        <dbReference type="ARBA" id="ARBA00022552"/>
    </source>
</evidence>
<dbReference type="GO" id="GO:0006364">
    <property type="term" value="P:rRNA processing"/>
    <property type="evidence" value="ECO:0007669"/>
    <property type="project" value="UniProtKB-KW"/>
</dbReference>
<dbReference type="STRING" id="139420.A0A371DGR8"/>
<dbReference type="OrthoDB" id="27298at2759"/>
<name>A0A371DGR8_9APHY</name>
<sequence>MVARSGGRRADQTREISIVYERLDRVDGSARFGFGETKSLASISGPIEVRPTQENPSQATLDIQIRPLAALPGTDAKALATTLKSIFAPSLFLSHHPRTLIQIVGQALCGSDSGSGLGTVGRGWNASLTASLVNATAAAFINAGSVPMRGVVCAVAVGRLKDEADGELILDPEEVELPRLAGSGCFAFLFSSSLSPDTGASSDIPPCSLLWTNYTTAAPFDVSELSRARELAAKGARQVWFALKESLAPRGTSTLIDAKVKSERPSQDMEVDDEKVEI</sequence>
<evidence type="ECO:0000313" key="8">
    <source>
        <dbReference type="Proteomes" id="UP000256964"/>
    </source>
</evidence>
<dbReference type="GO" id="GO:0003723">
    <property type="term" value="F:RNA binding"/>
    <property type="evidence" value="ECO:0007669"/>
    <property type="project" value="TreeGrafter"/>
</dbReference>
<dbReference type="PANTHER" id="PTHR11953:SF1">
    <property type="entry name" value="EXOSOME COMPLEX COMPONENT RRP46"/>
    <property type="match status" value="1"/>
</dbReference>
<dbReference type="SUPFAM" id="SSF54211">
    <property type="entry name" value="Ribosomal protein S5 domain 2-like"/>
    <property type="match status" value="1"/>
</dbReference>
<dbReference type="Pfam" id="PF01138">
    <property type="entry name" value="RNase_PH"/>
    <property type="match status" value="1"/>
</dbReference>
<dbReference type="GO" id="GO:0000176">
    <property type="term" value="C:nuclear exosome (RNase complex)"/>
    <property type="evidence" value="ECO:0007669"/>
    <property type="project" value="UniProtKB-ARBA"/>
</dbReference>
<keyword evidence="5" id="KW-0539">Nucleus</keyword>
<reference evidence="7 8" key="1">
    <citation type="journal article" date="2018" name="Biotechnol. Biofuels">
        <title>Integrative visual omics of the white-rot fungus Polyporus brumalis exposes the biotechnological potential of its oxidative enzymes for delignifying raw plant biomass.</title>
        <authorList>
            <person name="Miyauchi S."/>
            <person name="Rancon A."/>
            <person name="Drula E."/>
            <person name="Hage H."/>
            <person name="Chaduli D."/>
            <person name="Favel A."/>
            <person name="Grisel S."/>
            <person name="Henrissat B."/>
            <person name="Herpoel-Gimbert I."/>
            <person name="Ruiz-Duenas F.J."/>
            <person name="Chevret D."/>
            <person name="Hainaut M."/>
            <person name="Lin J."/>
            <person name="Wang M."/>
            <person name="Pangilinan J."/>
            <person name="Lipzen A."/>
            <person name="Lesage-Meessen L."/>
            <person name="Navarro D."/>
            <person name="Riley R."/>
            <person name="Grigoriev I.V."/>
            <person name="Zhou S."/>
            <person name="Raouche S."/>
            <person name="Rosso M.N."/>
        </authorList>
    </citation>
    <scope>NUCLEOTIDE SEQUENCE [LARGE SCALE GENOMIC DNA]</scope>
    <source>
        <strain evidence="7 8">BRFM 1820</strain>
    </source>
</reference>
<evidence type="ECO:0000256" key="1">
    <source>
        <dbReference type="ARBA" id="ARBA00004123"/>
    </source>
</evidence>
<dbReference type="GO" id="GO:0071051">
    <property type="term" value="P:poly(A)-dependent snoRNA 3'-end processing"/>
    <property type="evidence" value="ECO:0007669"/>
    <property type="project" value="TreeGrafter"/>
</dbReference>
<organism evidence="7 8">
    <name type="scientific">Lentinus brumalis</name>
    <dbReference type="NCBI Taxonomy" id="2498619"/>
    <lineage>
        <taxon>Eukaryota</taxon>
        <taxon>Fungi</taxon>
        <taxon>Dikarya</taxon>
        <taxon>Basidiomycota</taxon>
        <taxon>Agaricomycotina</taxon>
        <taxon>Agaricomycetes</taxon>
        <taxon>Polyporales</taxon>
        <taxon>Polyporaceae</taxon>
        <taxon>Lentinus</taxon>
    </lineage>
</organism>
<dbReference type="GO" id="GO:0071028">
    <property type="term" value="P:nuclear mRNA surveillance"/>
    <property type="evidence" value="ECO:0007669"/>
    <property type="project" value="TreeGrafter"/>
</dbReference>
<dbReference type="InterPro" id="IPR001247">
    <property type="entry name" value="ExoRNase_PH_dom1"/>
</dbReference>
<dbReference type="AlphaFoldDB" id="A0A371DGR8"/>
<evidence type="ECO:0000259" key="6">
    <source>
        <dbReference type="Pfam" id="PF01138"/>
    </source>
</evidence>
<dbReference type="GO" id="GO:0034475">
    <property type="term" value="P:U4 snRNA 3'-end processing"/>
    <property type="evidence" value="ECO:0007669"/>
    <property type="project" value="TreeGrafter"/>
</dbReference>
<accession>A0A371DGR8</accession>
<dbReference type="GO" id="GO:0016075">
    <property type="term" value="P:rRNA catabolic process"/>
    <property type="evidence" value="ECO:0007669"/>
    <property type="project" value="TreeGrafter"/>
</dbReference>
<gene>
    <name evidence="7" type="ORF">OH76DRAFT_1401170</name>
</gene>
<dbReference type="GO" id="GO:0005730">
    <property type="term" value="C:nucleolus"/>
    <property type="evidence" value="ECO:0007669"/>
    <property type="project" value="TreeGrafter"/>
</dbReference>
<evidence type="ECO:0000256" key="4">
    <source>
        <dbReference type="ARBA" id="ARBA00022835"/>
    </source>
</evidence>